<keyword evidence="1" id="KW-0472">Membrane</keyword>
<evidence type="ECO:0000313" key="3">
    <source>
        <dbReference type="Proteomes" id="UP001163046"/>
    </source>
</evidence>
<dbReference type="EMBL" id="MU825454">
    <property type="protein sequence ID" value="KAJ7388703.1"/>
    <property type="molecule type" value="Genomic_DNA"/>
</dbReference>
<reference evidence="2" key="1">
    <citation type="submission" date="2023-01" db="EMBL/GenBank/DDBJ databases">
        <title>Genome assembly of the deep-sea coral Lophelia pertusa.</title>
        <authorList>
            <person name="Herrera S."/>
            <person name="Cordes E."/>
        </authorList>
    </citation>
    <scope>NUCLEOTIDE SEQUENCE</scope>
    <source>
        <strain evidence="2">USNM1676648</strain>
        <tissue evidence="2">Polyp</tissue>
    </source>
</reference>
<evidence type="ECO:0000313" key="2">
    <source>
        <dbReference type="EMBL" id="KAJ7388703.1"/>
    </source>
</evidence>
<comment type="caution">
    <text evidence="2">The sequence shown here is derived from an EMBL/GenBank/DDBJ whole genome shotgun (WGS) entry which is preliminary data.</text>
</comment>
<proteinExistence type="predicted"/>
<keyword evidence="1" id="KW-1133">Transmembrane helix</keyword>
<keyword evidence="1" id="KW-0812">Transmembrane</keyword>
<protein>
    <submittedName>
        <fullName evidence="2">Uncharacterized protein</fullName>
    </submittedName>
</protein>
<sequence length="149" mass="17026">MVLSAVYTLVLYHLSCGTLVHQFALNTLQSRAQELYNYRGNMMTFKYTCILLLVAVVFLSTQAKKEQSKQKDGQTFTKRYDRVKYRGDWKDCDDHIRIDGSGNGCNCPFVACTGSQECTAPDGFFCRFLHDNVDVNDMSREDCACKFLK</sequence>
<gene>
    <name evidence="2" type="ORF">OS493_036142</name>
</gene>
<feature type="transmembrane region" description="Helical" evidence="1">
    <location>
        <begin position="42"/>
        <end position="61"/>
    </location>
</feature>
<dbReference type="AlphaFoldDB" id="A0A9W9ZXA8"/>
<keyword evidence="3" id="KW-1185">Reference proteome</keyword>
<accession>A0A9W9ZXA8</accession>
<evidence type="ECO:0000256" key="1">
    <source>
        <dbReference type="SAM" id="Phobius"/>
    </source>
</evidence>
<dbReference type="Proteomes" id="UP001163046">
    <property type="component" value="Unassembled WGS sequence"/>
</dbReference>
<organism evidence="2 3">
    <name type="scientific">Desmophyllum pertusum</name>
    <dbReference type="NCBI Taxonomy" id="174260"/>
    <lineage>
        <taxon>Eukaryota</taxon>
        <taxon>Metazoa</taxon>
        <taxon>Cnidaria</taxon>
        <taxon>Anthozoa</taxon>
        <taxon>Hexacorallia</taxon>
        <taxon>Scleractinia</taxon>
        <taxon>Caryophylliina</taxon>
        <taxon>Caryophylliidae</taxon>
        <taxon>Desmophyllum</taxon>
    </lineage>
</organism>
<name>A0A9W9ZXA8_9CNID</name>
<dbReference type="OrthoDB" id="10497135at2759"/>